<gene>
    <name evidence="2" type="ORF">CGGC5_2161</name>
</gene>
<dbReference type="STRING" id="1213859.L2FDY9"/>
<evidence type="ECO:0000259" key="1">
    <source>
        <dbReference type="Pfam" id="PF06985"/>
    </source>
</evidence>
<dbReference type="Pfam" id="PF26639">
    <property type="entry name" value="Het-6_barrel"/>
    <property type="match status" value="1"/>
</dbReference>
<accession>L2FDY9</accession>
<dbReference type="Pfam" id="PF06985">
    <property type="entry name" value="HET"/>
    <property type="match status" value="1"/>
</dbReference>
<organism evidence="2">
    <name type="scientific">Colletotrichum fructicola (strain Nara gc5)</name>
    <name type="common">Anthracnose fungus</name>
    <name type="synonym">Colletotrichum gloeosporioides (strain Nara gc5)</name>
    <dbReference type="NCBI Taxonomy" id="1213859"/>
    <lineage>
        <taxon>Eukaryota</taxon>
        <taxon>Fungi</taxon>
        <taxon>Dikarya</taxon>
        <taxon>Ascomycota</taxon>
        <taxon>Pezizomycotina</taxon>
        <taxon>Sordariomycetes</taxon>
        <taxon>Hypocreomycetidae</taxon>
        <taxon>Glomerellales</taxon>
        <taxon>Glomerellaceae</taxon>
        <taxon>Colletotrichum</taxon>
        <taxon>Colletotrichum gloeosporioides species complex</taxon>
    </lineage>
</organism>
<dbReference type="InterPro" id="IPR052895">
    <property type="entry name" value="HetReg/Transcr_Mod"/>
</dbReference>
<name>L2FDY9_COLFN</name>
<reference evidence="2" key="1">
    <citation type="submission" date="2012-08" db="EMBL/GenBank/DDBJ databases">
        <title>Genome analysis of Colletotrichum orbiculare and Colletotrichum fructicola.</title>
        <authorList>
            <person name="Gan P.H.P."/>
            <person name="Ikeda K."/>
            <person name="Irieda H."/>
            <person name="Narusaka M."/>
            <person name="O'Connell R.J."/>
            <person name="Narusaka Y."/>
            <person name="Takano Y."/>
            <person name="Kubo Y."/>
            <person name="Shirasu K."/>
        </authorList>
    </citation>
    <scope>NUCLEOTIDE SEQUENCE</scope>
    <source>
        <strain evidence="2">Nara gc5</strain>
    </source>
</reference>
<dbReference type="AlphaFoldDB" id="L2FDY9"/>
<feature type="domain" description="Heterokaryon incompatibility" evidence="1">
    <location>
        <begin position="44"/>
        <end position="230"/>
    </location>
</feature>
<protein>
    <submittedName>
        <fullName evidence="2">Heterokaryon incompatibility protein</fullName>
    </submittedName>
</protein>
<dbReference type="EMBL" id="KB021258">
    <property type="protein sequence ID" value="ELA24577.1"/>
    <property type="molecule type" value="Genomic_DNA"/>
</dbReference>
<dbReference type="PANTHER" id="PTHR24148:SF79">
    <property type="entry name" value="HETEROKARYON INCOMPATIBILITY DOMAIN-CONTAINING PROTEIN"/>
    <property type="match status" value="1"/>
</dbReference>
<proteinExistence type="predicted"/>
<dbReference type="HOGENOM" id="CLU_004184_7_2_1"/>
<sequence>MAVHKHLDPDRREIRLVRLQQPCAPSILSLELRTVSMDEEEASYSALSYVWGNSSEPQKIEINSQPFHVTQNLHDALQQLERNGVSSWIWIDAICIEQSDLEEKTHQVGMMRDIFSNAAMVYVWLGPGTEETDQAMDLIFKYGPRLHASGALEMPSNNGEIISLRNGVMGRLDPAWQAKHGALGMGPATKLAATAVDLFTEYHENDKVLIPGLSDILHRSYWCRIWIIQEVALAREAAVMVGGRRVSLDAFEAAVVTMWHGGNVDALRLELTLHRIKALQVRRLRRGRREPLLRRVLWETGAAPGRPFYAASDPRDLLIGLLGVLDEEEKHGMKSDYTQSFGKTFTQATRAMLESSGGPYFNIDSVKPGKLEGELPTWVPDFREIGLSGVRPYPINYGEKYFSAARGKSQPQRDVSPGFREGSALHRRGCIVDEVTEVLQWLRPAPRPTRIKEPERWANSVVDFVGLGPESGPGEDYVWRTVLHGFAGLFQFCWKMYNDGKMHDVPQMLRKVMRKDPLDVECLSKEALTVLRHEGMWDGKALNSVEPVKAEERELLADELRGTVYFSVSRDSRTLFKSRKGMFGLGHIGIAPGDVVTLVWGVGSPIVLRPRAEGGYYFKGDSYVDGIMQGEFLKTQPREQELIIH</sequence>
<dbReference type="InterPro" id="IPR010730">
    <property type="entry name" value="HET"/>
</dbReference>
<evidence type="ECO:0000313" key="2">
    <source>
        <dbReference type="EMBL" id="ELA24577.1"/>
    </source>
</evidence>
<dbReference type="PANTHER" id="PTHR24148">
    <property type="entry name" value="ANKYRIN REPEAT DOMAIN-CONTAINING PROTEIN 39 HOMOLOG-RELATED"/>
    <property type="match status" value="1"/>
</dbReference>